<dbReference type="OrthoDB" id="2957239at2759"/>
<organism evidence="1 2">
    <name type="scientific">Agrocybe chaxingu</name>
    <dbReference type="NCBI Taxonomy" id="84603"/>
    <lineage>
        <taxon>Eukaryota</taxon>
        <taxon>Fungi</taxon>
        <taxon>Dikarya</taxon>
        <taxon>Basidiomycota</taxon>
        <taxon>Agaricomycotina</taxon>
        <taxon>Agaricomycetes</taxon>
        <taxon>Agaricomycetidae</taxon>
        <taxon>Agaricales</taxon>
        <taxon>Agaricineae</taxon>
        <taxon>Strophariaceae</taxon>
        <taxon>Agrocybe</taxon>
    </lineage>
</organism>
<accession>A0A9W8N227</accession>
<keyword evidence="2" id="KW-1185">Reference proteome</keyword>
<dbReference type="EMBL" id="JANKHO010000017">
    <property type="protein sequence ID" value="KAJ3517513.1"/>
    <property type="molecule type" value="Genomic_DNA"/>
</dbReference>
<proteinExistence type="predicted"/>
<gene>
    <name evidence="1" type="ORF">NLJ89_g454</name>
</gene>
<protein>
    <submittedName>
        <fullName evidence="1">Uncharacterized protein</fullName>
    </submittedName>
</protein>
<evidence type="ECO:0000313" key="2">
    <source>
        <dbReference type="Proteomes" id="UP001148786"/>
    </source>
</evidence>
<name>A0A9W8N227_9AGAR</name>
<evidence type="ECO:0000313" key="1">
    <source>
        <dbReference type="EMBL" id="KAJ3517513.1"/>
    </source>
</evidence>
<dbReference type="Proteomes" id="UP001148786">
    <property type="component" value="Unassembled WGS sequence"/>
</dbReference>
<comment type="caution">
    <text evidence="1">The sequence shown here is derived from an EMBL/GenBank/DDBJ whole genome shotgun (WGS) entry which is preliminary data.</text>
</comment>
<dbReference type="AlphaFoldDB" id="A0A9W8N227"/>
<sequence>MVCGRVISSFSQLDRVRKVMLKTPGCVEFAAHLRMEEHDSNPLSGLLTDAAAGNERTSDAWSKLKPDEITALERVVDFVGSVERVVEVALSRLKLSIKEREKQPDRLSCDLGIIVALSSVPTTPIRAAFLDAGVSPDDLTPRNWRFIEIFVTVFNFLIEALDSTGGFTWIVQSLCSELLEAWVVATTLLPDRLGKSLKDDLVVITQRRILRKLVYRNVVSSAQSALRHIERNRREVAHSDTRQTEQISVATTLSVGKLAIDWEEGGHRQDYKINKGSWERAPSERPLNLANTAYLQYLVVRHAIVEIPTLRQIAAERYPSSPTRSS</sequence>
<reference evidence="1" key="1">
    <citation type="submission" date="2022-07" db="EMBL/GenBank/DDBJ databases">
        <title>Genome Sequence of Agrocybe chaxingu.</title>
        <authorList>
            <person name="Buettner E."/>
        </authorList>
    </citation>
    <scope>NUCLEOTIDE SEQUENCE</scope>
    <source>
        <strain evidence="1">MP-N11</strain>
    </source>
</reference>